<gene>
    <name evidence="1" type="ORF">C900_03658</name>
</gene>
<comment type="caution">
    <text evidence="1">The sequence shown here is derived from an EMBL/GenBank/DDBJ whole genome shotgun (WGS) entry which is preliminary data.</text>
</comment>
<reference evidence="1 2" key="1">
    <citation type="submission" date="2012-12" db="EMBL/GenBank/DDBJ databases">
        <title>Genome assembly of Fulvivirga imtechensis AK7.</title>
        <authorList>
            <person name="Nupur N."/>
            <person name="Khatri I."/>
            <person name="Kumar R."/>
            <person name="Subramanian S."/>
            <person name="Pinnaka A."/>
        </authorList>
    </citation>
    <scope>NUCLEOTIDE SEQUENCE [LARGE SCALE GENOMIC DNA]</scope>
    <source>
        <strain evidence="1 2">AK7</strain>
    </source>
</reference>
<organism evidence="1 2">
    <name type="scientific">Fulvivirga imtechensis AK7</name>
    <dbReference type="NCBI Taxonomy" id="1237149"/>
    <lineage>
        <taxon>Bacteria</taxon>
        <taxon>Pseudomonadati</taxon>
        <taxon>Bacteroidota</taxon>
        <taxon>Cytophagia</taxon>
        <taxon>Cytophagales</taxon>
        <taxon>Fulvivirgaceae</taxon>
        <taxon>Fulvivirga</taxon>
    </lineage>
</organism>
<dbReference type="AlphaFoldDB" id="L8JSM9"/>
<evidence type="ECO:0000313" key="2">
    <source>
        <dbReference type="Proteomes" id="UP000011135"/>
    </source>
</evidence>
<sequence length="42" mass="4614">MVSLKPTIDNEKILPGQVPGGSFVLYTQRVVGENTNKRVAKE</sequence>
<accession>L8JSM9</accession>
<name>L8JSM9_9BACT</name>
<dbReference type="EMBL" id="AMZN01000052">
    <property type="protein sequence ID" value="ELR70499.1"/>
    <property type="molecule type" value="Genomic_DNA"/>
</dbReference>
<protein>
    <submittedName>
        <fullName evidence="1">Uncharacterized protein</fullName>
    </submittedName>
</protein>
<evidence type="ECO:0000313" key="1">
    <source>
        <dbReference type="EMBL" id="ELR70499.1"/>
    </source>
</evidence>
<proteinExistence type="predicted"/>
<dbReference type="Proteomes" id="UP000011135">
    <property type="component" value="Unassembled WGS sequence"/>
</dbReference>
<keyword evidence="2" id="KW-1185">Reference proteome</keyword>